<name>A0A0A2WEY6_BEABA</name>
<reference evidence="1 2" key="1">
    <citation type="submission" date="2012-10" db="EMBL/GenBank/DDBJ databases">
        <title>Genome sequencing and analysis of entomopathogenic fungi Beauveria bassiana D1-5.</title>
        <authorList>
            <person name="Li Q."/>
            <person name="Wang L."/>
            <person name="Zhang Z."/>
            <person name="Wang Q."/>
            <person name="Ren J."/>
            <person name="Wang M."/>
            <person name="Xu W."/>
            <person name="Wang J."/>
            <person name="Lu Y."/>
            <person name="Du Q."/>
            <person name="Sun Z."/>
        </authorList>
    </citation>
    <scope>NUCLEOTIDE SEQUENCE [LARGE SCALE GENOMIC DNA]</scope>
    <source>
        <strain evidence="1 2">D1-5</strain>
    </source>
</reference>
<sequence>MENISSVFDAFVRLVEYYSRDDASARTARAASSYGPWVCDAAGSCELADEAHPMGLCLGRLYDSAVSDLTAFAFVDRVSKLLPADPTRAPKGLAQLIDSAALRSCYSSDSAHASERIDRTVMNARTPNIAAASTALIHDCGSQNPANGLCVKDTAPLRASLWLAGKHVPPQSTAAFDTSMWSASWYMLVSGGVLTWDQCFTGMVIVIPGWITETMNSPDMDSTLTQEATSAIAGIALMETPQAARLRFRPTNTKGIAGPSQCLPDDYARSRWVEGMMLSACKFVDVCKPASLAPNVCDDPILASAVELGYYYDDICDSIHDLHHGETHNYVILARAAGSSYTFTQHAKACMDITDRACISVRDALLTDLPSYHDNSDAWLSRVLRTPSVRAGVQEPNFGSGLESYYARLAARFGCSSTSEVSKAIQTMGADNVIEGLLIGPRAVLRLAEAVGLPSLRNILGRVYRGYGQVHRLLQRFASLLELVEQAKCSDSAVLELAYSAPIMQREAEKLRPGLGVAFASIASAMIERHTGSYYLVLAAYADGILTSSTD</sequence>
<organism evidence="1 2">
    <name type="scientific">Beauveria bassiana D1-5</name>
    <dbReference type="NCBI Taxonomy" id="1245745"/>
    <lineage>
        <taxon>Eukaryota</taxon>
        <taxon>Fungi</taxon>
        <taxon>Dikarya</taxon>
        <taxon>Ascomycota</taxon>
        <taxon>Pezizomycotina</taxon>
        <taxon>Sordariomycetes</taxon>
        <taxon>Hypocreomycetidae</taxon>
        <taxon>Hypocreales</taxon>
        <taxon>Cordycipitaceae</taxon>
        <taxon>Beauveria</taxon>
    </lineage>
</organism>
<dbReference type="AlphaFoldDB" id="A0A0A2WEY6"/>
<evidence type="ECO:0000313" key="1">
    <source>
        <dbReference type="EMBL" id="KGQ11669.1"/>
    </source>
</evidence>
<dbReference type="HOGENOM" id="CLU_445475_0_0_1"/>
<accession>A0A0A2WEY6</accession>
<comment type="caution">
    <text evidence="1">The sequence shown here is derived from an EMBL/GenBank/DDBJ whole genome shotgun (WGS) entry which is preliminary data.</text>
</comment>
<evidence type="ECO:0000313" key="2">
    <source>
        <dbReference type="Proteomes" id="UP000030106"/>
    </source>
</evidence>
<dbReference type="EMBL" id="ANFO01000187">
    <property type="protein sequence ID" value="KGQ11669.1"/>
    <property type="molecule type" value="Genomic_DNA"/>
</dbReference>
<protein>
    <submittedName>
        <fullName evidence="1">Uncharacterized protein</fullName>
    </submittedName>
</protein>
<proteinExistence type="predicted"/>
<dbReference type="Proteomes" id="UP000030106">
    <property type="component" value="Unassembled WGS sequence"/>
</dbReference>
<gene>
    <name evidence="1" type="ORF">BBAD15_g2586</name>
</gene>